<feature type="signal peptide" evidence="1">
    <location>
        <begin position="1"/>
        <end position="19"/>
    </location>
</feature>
<dbReference type="EMBL" id="MK425755">
    <property type="protein sequence ID" value="QHN69046.1"/>
    <property type="molecule type" value="mRNA"/>
</dbReference>
<dbReference type="Gene3D" id="1.10.238.20">
    <property type="entry name" value="Pheromone/general odorant binding protein domain"/>
    <property type="match status" value="1"/>
</dbReference>
<dbReference type="GO" id="GO:0035275">
    <property type="term" value="F:dibutyl phthalate binding"/>
    <property type="evidence" value="ECO:0007669"/>
    <property type="project" value="TreeGrafter"/>
</dbReference>
<feature type="chain" id="PRO_5032592873" evidence="1">
    <location>
        <begin position="20"/>
        <end position="137"/>
    </location>
</feature>
<name>A0A857N8X4_9HYME</name>
<dbReference type="PANTHER" id="PTHR21364:SF2">
    <property type="entry name" value="GENERAL ODORANT-BINDING PROTEIN 19A"/>
    <property type="match status" value="1"/>
</dbReference>
<dbReference type="GO" id="GO:0005549">
    <property type="term" value="F:odorant binding"/>
    <property type="evidence" value="ECO:0007669"/>
    <property type="project" value="InterPro"/>
</dbReference>
<dbReference type="InterPro" id="IPR006170">
    <property type="entry name" value="PBP/GOBP"/>
</dbReference>
<dbReference type="GO" id="GO:0042048">
    <property type="term" value="P:olfactory behavior"/>
    <property type="evidence" value="ECO:0007669"/>
    <property type="project" value="TreeGrafter"/>
</dbReference>
<dbReference type="CDD" id="cd23992">
    <property type="entry name" value="PBP_GOBP"/>
    <property type="match status" value="1"/>
</dbReference>
<dbReference type="SUPFAM" id="SSF47565">
    <property type="entry name" value="Insect pheromone/odorant-binding proteins"/>
    <property type="match status" value="1"/>
</dbReference>
<proteinExistence type="evidence at transcript level"/>
<dbReference type="InterPro" id="IPR036728">
    <property type="entry name" value="PBP_GOBP_sf"/>
</dbReference>
<evidence type="ECO:0000313" key="2">
    <source>
        <dbReference type="EMBL" id="QHN69046.1"/>
    </source>
</evidence>
<keyword evidence="1" id="KW-0732">Signal</keyword>
<accession>A0A857N8X4</accession>
<dbReference type="GO" id="GO:0007608">
    <property type="term" value="P:sensory perception of smell"/>
    <property type="evidence" value="ECO:0007669"/>
    <property type="project" value="TreeGrafter"/>
</dbReference>
<dbReference type="Pfam" id="PF01395">
    <property type="entry name" value="PBP_GOBP"/>
    <property type="match status" value="1"/>
</dbReference>
<dbReference type="GO" id="GO:0005576">
    <property type="term" value="C:extracellular region"/>
    <property type="evidence" value="ECO:0007669"/>
    <property type="project" value="TreeGrafter"/>
</dbReference>
<organism evidence="2">
    <name type="scientific">Sirex noctilio</name>
    <dbReference type="NCBI Taxonomy" id="36765"/>
    <lineage>
        <taxon>Eukaryota</taxon>
        <taxon>Metazoa</taxon>
        <taxon>Ecdysozoa</taxon>
        <taxon>Arthropoda</taxon>
        <taxon>Hexapoda</taxon>
        <taxon>Insecta</taxon>
        <taxon>Pterygota</taxon>
        <taxon>Neoptera</taxon>
        <taxon>Endopterygota</taxon>
        <taxon>Hymenoptera</taxon>
        <taxon>Siricoidea</taxon>
        <taxon>Siricidae</taxon>
        <taxon>Sirex</taxon>
    </lineage>
</organism>
<protein>
    <submittedName>
        <fullName evidence="2">Odorant binding protein 5</fullName>
    </submittedName>
</protein>
<reference evidence="2" key="1">
    <citation type="submission" date="2019-01" db="EMBL/GenBank/DDBJ databases">
        <title>Antennal transcriptome analysis and expression profiles of odorant binding proteins in two woodwasps, Sirex noctilio and S. nitobei (Hymenoptera: Siricidae).</title>
        <authorList>
            <person name="Guo B."/>
            <person name="Lu P."/>
        </authorList>
    </citation>
    <scope>NUCLEOTIDE SEQUENCE</scope>
</reference>
<dbReference type="AlphaFoldDB" id="A0A857N8X4"/>
<dbReference type="PANTHER" id="PTHR21364">
    <property type="entry name" value="GENERAL ODORANT-BINDING PROTEIN 19A"/>
    <property type="match status" value="1"/>
</dbReference>
<evidence type="ECO:0000256" key="1">
    <source>
        <dbReference type="SAM" id="SignalP"/>
    </source>
</evidence>
<dbReference type="SMART" id="SM00708">
    <property type="entry name" value="PhBP"/>
    <property type="match status" value="1"/>
</dbReference>
<sequence>MKTSLFFISLTCVLAVSFAVKPVNKEHRSTCLKENPISDAVLADLRDAKFADHTDDVKCYVACLMKISGVLKDGAYNVNAALEFFPDDVQSVFKSVFDKCVGQVNDKGATEDCEIAKIMFQCFYDVEPSLLEAGDFF</sequence>